<protein>
    <submittedName>
        <fullName evidence="1">P27 family phage terminase small subunit</fullName>
    </submittedName>
</protein>
<evidence type="ECO:0000313" key="1">
    <source>
        <dbReference type="EMBL" id="MBS4183723.1"/>
    </source>
</evidence>
<accession>A0A942T1Y4</accession>
<dbReference type="Pfam" id="PF05119">
    <property type="entry name" value="Terminase_4"/>
    <property type="match status" value="1"/>
</dbReference>
<proteinExistence type="predicted"/>
<dbReference type="InterPro" id="IPR006448">
    <property type="entry name" value="Phage_term_ssu_P27"/>
</dbReference>
<reference evidence="1" key="1">
    <citation type="submission" date="2021-05" db="EMBL/GenBank/DDBJ databases">
        <title>Novel Bacillus species.</title>
        <authorList>
            <person name="Liu G."/>
        </authorList>
    </citation>
    <scope>NUCLEOTIDE SEQUENCE</scope>
    <source>
        <strain evidence="1">FJAT-50051</strain>
    </source>
</reference>
<sequence>MTSDLYVPLAVPDDDAAPALPRHWSAEAKRVHARILAERPAIAGADLSSLHQACTMIATADRYDRTIRADGSTVFGSTGQLVAHPLVSEVRQLRTAAASILDRLSPVLSRAERRQQAGLNRTGRATR</sequence>
<gene>
    <name evidence="1" type="ORF">KHB02_20230</name>
</gene>
<comment type="caution">
    <text evidence="1">The sequence shown here is derived from an EMBL/GenBank/DDBJ whole genome shotgun (WGS) entry which is preliminary data.</text>
</comment>
<name>A0A942T1Y4_9BACI</name>
<dbReference type="EMBL" id="JAGYPE010000003">
    <property type="protein sequence ID" value="MBS4183723.1"/>
    <property type="molecule type" value="Genomic_DNA"/>
</dbReference>
<dbReference type="AlphaFoldDB" id="A0A942T1Y4"/>
<organism evidence="1">
    <name type="scientific">Neobacillus citreus</name>
    <dbReference type="NCBI Taxonomy" id="2833578"/>
    <lineage>
        <taxon>Bacteria</taxon>
        <taxon>Bacillati</taxon>
        <taxon>Bacillota</taxon>
        <taxon>Bacilli</taxon>
        <taxon>Bacillales</taxon>
        <taxon>Bacillaceae</taxon>
        <taxon>Neobacillus</taxon>
    </lineage>
</organism>